<dbReference type="HOGENOM" id="CLU_207806_1_1_9"/>
<evidence type="ECO:0000313" key="2">
    <source>
        <dbReference type="EMBL" id="ABX40963.1"/>
    </source>
</evidence>
<evidence type="ECO:0000256" key="1">
    <source>
        <dbReference type="SAM" id="Phobius"/>
    </source>
</evidence>
<gene>
    <name evidence="2" type="ordered locus">Cphy_0576</name>
</gene>
<keyword evidence="1" id="KW-0812">Transmembrane</keyword>
<name>A9KIW4_LACP7</name>
<protein>
    <submittedName>
        <fullName evidence="2">Uncharacterized protein</fullName>
    </submittedName>
</protein>
<reference evidence="3" key="1">
    <citation type="submission" date="2007-11" db="EMBL/GenBank/DDBJ databases">
        <title>Complete genome sequence of Clostridium phytofermentans ISDg.</title>
        <authorList>
            <person name="Leschine S.B."/>
            <person name="Warnick T.A."/>
            <person name="Blanchard J.L."/>
            <person name="Schnell D.J."/>
            <person name="Petit E.L."/>
            <person name="LaTouf W.G."/>
            <person name="Copeland A."/>
            <person name="Lucas S."/>
            <person name="Lapidus A."/>
            <person name="Barry K."/>
            <person name="Glavina del Rio T."/>
            <person name="Dalin E."/>
            <person name="Tice H."/>
            <person name="Pitluck S."/>
            <person name="Kiss H."/>
            <person name="Brettin T."/>
            <person name="Bruce D."/>
            <person name="Detter J.C."/>
            <person name="Han C."/>
            <person name="Kuske C."/>
            <person name="Schmutz J."/>
            <person name="Larimer F."/>
            <person name="Land M."/>
            <person name="Hauser L."/>
            <person name="Kyrpides N."/>
            <person name="Kim E.A."/>
            <person name="Richardson P."/>
        </authorList>
    </citation>
    <scope>NUCLEOTIDE SEQUENCE [LARGE SCALE GENOMIC DNA]</scope>
    <source>
        <strain evidence="3">ATCC 700394 / DSM 18823 / ISDg</strain>
    </source>
</reference>
<dbReference type="KEGG" id="cpy:Cphy_0576"/>
<dbReference type="AlphaFoldDB" id="A9KIW4"/>
<dbReference type="Proteomes" id="UP000000370">
    <property type="component" value="Chromosome"/>
</dbReference>
<accession>A9KIW4</accession>
<dbReference type="RefSeq" id="WP_012198607.1">
    <property type="nucleotide sequence ID" value="NC_010001.1"/>
</dbReference>
<evidence type="ECO:0000313" key="3">
    <source>
        <dbReference type="Proteomes" id="UP000000370"/>
    </source>
</evidence>
<dbReference type="Pfam" id="PF21844">
    <property type="entry name" value="DUF6903"/>
    <property type="match status" value="1"/>
</dbReference>
<dbReference type="STRING" id="357809.Cphy_0576"/>
<keyword evidence="1" id="KW-1133">Transmembrane helix</keyword>
<organism evidence="2 3">
    <name type="scientific">Lachnoclostridium phytofermentans (strain ATCC 700394 / DSM 18823 / ISDg)</name>
    <name type="common">Clostridium phytofermentans</name>
    <dbReference type="NCBI Taxonomy" id="357809"/>
    <lineage>
        <taxon>Bacteria</taxon>
        <taxon>Bacillati</taxon>
        <taxon>Bacillota</taxon>
        <taxon>Clostridia</taxon>
        <taxon>Lachnospirales</taxon>
        <taxon>Lachnospiraceae</taxon>
    </lineage>
</organism>
<feature type="transmembrane region" description="Helical" evidence="1">
    <location>
        <begin position="7"/>
        <end position="27"/>
    </location>
</feature>
<dbReference type="EMBL" id="CP000885">
    <property type="protein sequence ID" value="ABX40963.1"/>
    <property type="molecule type" value="Genomic_DNA"/>
</dbReference>
<sequence length="58" mass="6390">MENAMKVLGIVLKCIILVVCVGLVIIGQKSISYQGLYTMLAGLGGILILLFLYNRKYK</sequence>
<keyword evidence="1" id="KW-0472">Membrane</keyword>
<proteinExistence type="predicted"/>
<keyword evidence="3" id="KW-1185">Reference proteome</keyword>
<dbReference type="InterPro" id="IPR054198">
    <property type="entry name" value="DUF6903"/>
</dbReference>
<feature type="transmembrane region" description="Helical" evidence="1">
    <location>
        <begin position="33"/>
        <end position="53"/>
    </location>
</feature>